<dbReference type="PROSITE" id="PS50043">
    <property type="entry name" value="HTH_LUXR_2"/>
    <property type="match status" value="1"/>
</dbReference>
<dbReference type="PANTHER" id="PTHR44688:SF16">
    <property type="entry name" value="DNA-BINDING TRANSCRIPTIONAL ACTIVATOR DEVR_DOSR"/>
    <property type="match status" value="1"/>
</dbReference>
<dbReference type="SMART" id="SM00421">
    <property type="entry name" value="HTH_LUXR"/>
    <property type="match status" value="1"/>
</dbReference>
<keyword evidence="2" id="KW-0238">DNA-binding</keyword>
<dbReference type="InterPro" id="IPR027417">
    <property type="entry name" value="P-loop_NTPase"/>
</dbReference>
<dbReference type="EMBL" id="JAIXCQ010000017">
    <property type="protein sequence ID" value="MCA5895110.1"/>
    <property type="molecule type" value="Genomic_DNA"/>
</dbReference>
<evidence type="ECO:0000256" key="1">
    <source>
        <dbReference type="ARBA" id="ARBA00023015"/>
    </source>
</evidence>
<sequence length="873" mass="96083">MPEPEERSFRLYGAPRAQQRKLGRERLLDRLDADAALRVVRGPSGSGKTALLAEWARRRDATGVWFTAPPSTSRAELWRAIAQRAARATLDHVTTKPLPDHADTDDLFEWLAEAALSTRREVLVVIDDYHQVTEAEVHADVLNLLRSCPNLSIAVATRVASPLEAPAIGLELERTVITAEQLPLTPDETAAVLRNAGLDLDPADAYVRTGGQPLYLRVAMLAAEMAGSHGTPGHVQVADELLRTAVDKQLEGPSRAQLEQLLLRCAVPEVLTGELAVSLTRTPAAIELLSMLEERGLGTWERRPVGRVFVLFPVVRSLVLDTARLELADEIARIEEATARWYMANGYPVQALRHAINAGALDVASAVVGRYWVELIEPRPLDQLTALKRVSRADLRRWPLLSGALAIHLDSVPGGRDEAIDLYRLTLATLRPRVRATGIGERLVLEVLESVALRSTGANKRALAPARLARRTIDELDVHEHRRLIPEIPRLRAEVALSLARGGEADEALAVLEDLGDSPTENPRTLYGLSLRALLRVMRGDMPDAQRDLEIIDASPLEEVHAGRDHDLYRLARAFVCVERFDARAAQAHVDIMRPHLATLETRPMFAYVQSLIDLVSFEAALGSERLRRYVAADRGRQRISTANSEQLAYSAGLLNLARGRVGAVHASLRAASSRSPLTWLQRAHVALLTEHWQSAAEVLVEHLPPPGASPRYRAAHTMLFAAALTRSGQETRARDTLGKLAAITADRELTFVFALPARRELLELAELADRSHDQTAQRVIAAAEPVPELFAAMVDLKQPLTDREVVVLDTLMRHATAAEISQDLTVSVNTVKSQLRSIYRKLGVRRREDALAKGLDLGIIMPEHLDTSGAAR</sequence>
<name>A0ABS7ZJA2_9MICO</name>
<dbReference type="InterPro" id="IPR049945">
    <property type="entry name" value="AAA_22"/>
</dbReference>
<dbReference type="CDD" id="cd06170">
    <property type="entry name" value="LuxR_C_like"/>
    <property type="match status" value="1"/>
</dbReference>
<evidence type="ECO:0000259" key="4">
    <source>
        <dbReference type="PROSITE" id="PS50043"/>
    </source>
</evidence>
<evidence type="ECO:0000313" key="6">
    <source>
        <dbReference type="Proteomes" id="UP001319870"/>
    </source>
</evidence>
<dbReference type="SUPFAM" id="SSF46894">
    <property type="entry name" value="C-terminal effector domain of the bipartite response regulators"/>
    <property type="match status" value="1"/>
</dbReference>
<dbReference type="Proteomes" id="UP001319870">
    <property type="component" value="Unassembled WGS sequence"/>
</dbReference>
<evidence type="ECO:0000256" key="3">
    <source>
        <dbReference type="ARBA" id="ARBA00023163"/>
    </source>
</evidence>
<accession>A0ABS7ZJA2</accession>
<proteinExistence type="predicted"/>
<protein>
    <submittedName>
        <fullName evidence="5">AAA family ATPase</fullName>
    </submittedName>
</protein>
<dbReference type="Pfam" id="PF00196">
    <property type="entry name" value="GerE"/>
    <property type="match status" value="1"/>
</dbReference>
<dbReference type="PANTHER" id="PTHR44688">
    <property type="entry name" value="DNA-BINDING TRANSCRIPTIONAL ACTIVATOR DEVR_DOSR"/>
    <property type="match status" value="1"/>
</dbReference>
<dbReference type="InterPro" id="IPR000792">
    <property type="entry name" value="Tscrpt_reg_LuxR_C"/>
</dbReference>
<dbReference type="RefSeq" id="WP_225566841.1">
    <property type="nucleotide sequence ID" value="NZ_JAIXCQ010000017.1"/>
</dbReference>
<gene>
    <name evidence="5" type="ORF">LEP48_17405</name>
</gene>
<keyword evidence="1" id="KW-0805">Transcription regulation</keyword>
<keyword evidence="3" id="KW-0804">Transcription</keyword>
<dbReference type="SUPFAM" id="SSF52540">
    <property type="entry name" value="P-loop containing nucleoside triphosphate hydrolases"/>
    <property type="match status" value="1"/>
</dbReference>
<organism evidence="5 6">
    <name type="scientific">Isoptericola luteus</name>
    <dbReference type="NCBI Taxonomy" id="2879484"/>
    <lineage>
        <taxon>Bacteria</taxon>
        <taxon>Bacillati</taxon>
        <taxon>Actinomycetota</taxon>
        <taxon>Actinomycetes</taxon>
        <taxon>Micrococcales</taxon>
        <taxon>Promicromonosporaceae</taxon>
        <taxon>Isoptericola</taxon>
    </lineage>
</organism>
<dbReference type="InterPro" id="IPR016032">
    <property type="entry name" value="Sig_transdc_resp-reg_C-effctor"/>
</dbReference>
<dbReference type="InterPro" id="IPR036388">
    <property type="entry name" value="WH-like_DNA-bd_sf"/>
</dbReference>
<reference evidence="5 6" key="1">
    <citation type="submission" date="2021-09" db="EMBL/GenBank/DDBJ databases">
        <title>Isoptericola luteus sp. nov., a novel bacterium isolated from Harbin, the capital city of Heilongjiang province.</title>
        <authorList>
            <person name="Li J."/>
        </authorList>
    </citation>
    <scope>NUCLEOTIDE SEQUENCE [LARGE SCALE GENOMIC DNA]</scope>
    <source>
        <strain evidence="5 6">NEAU-Y5</strain>
    </source>
</reference>
<dbReference type="Pfam" id="PF13401">
    <property type="entry name" value="AAA_22"/>
    <property type="match status" value="1"/>
</dbReference>
<dbReference type="Gene3D" id="1.10.10.10">
    <property type="entry name" value="Winged helix-like DNA-binding domain superfamily/Winged helix DNA-binding domain"/>
    <property type="match status" value="1"/>
</dbReference>
<comment type="caution">
    <text evidence="5">The sequence shown here is derived from an EMBL/GenBank/DDBJ whole genome shotgun (WGS) entry which is preliminary data.</text>
</comment>
<feature type="domain" description="HTH luxR-type" evidence="4">
    <location>
        <begin position="794"/>
        <end position="859"/>
    </location>
</feature>
<keyword evidence="6" id="KW-1185">Reference proteome</keyword>
<dbReference type="Gene3D" id="3.40.50.300">
    <property type="entry name" value="P-loop containing nucleotide triphosphate hydrolases"/>
    <property type="match status" value="1"/>
</dbReference>
<evidence type="ECO:0000313" key="5">
    <source>
        <dbReference type="EMBL" id="MCA5895110.1"/>
    </source>
</evidence>
<evidence type="ECO:0000256" key="2">
    <source>
        <dbReference type="ARBA" id="ARBA00023125"/>
    </source>
</evidence>